<dbReference type="STRING" id="1003195.SCATT_06600"/>
<feature type="transmembrane region" description="Helical" evidence="2">
    <location>
        <begin position="33"/>
        <end position="52"/>
    </location>
</feature>
<dbReference type="PATRIC" id="fig|1003195.29.peg.663"/>
<feature type="compositionally biased region" description="Polar residues" evidence="1">
    <location>
        <begin position="94"/>
        <end position="103"/>
    </location>
</feature>
<dbReference type="AlphaFoldDB" id="G8WTE8"/>
<proteinExistence type="predicted"/>
<evidence type="ECO:0000256" key="2">
    <source>
        <dbReference type="SAM" id="Phobius"/>
    </source>
</evidence>
<dbReference type="eggNOG" id="ENOG5031RPP">
    <property type="taxonomic scope" value="Bacteria"/>
</dbReference>
<keyword evidence="2" id="KW-1133">Transmembrane helix</keyword>
<dbReference type="EMBL" id="CP003219">
    <property type="protein sequence ID" value="AEW93031.1"/>
    <property type="molecule type" value="Genomic_DNA"/>
</dbReference>
<feature type="region of interest" description="Disordered" evidence="1">
    <location>
        <begin position="93"/>
        <end position="113"/>
    </location>
</feature>
<keyword evidence="2" id="KW-0812">Transmembrane</keyword>
<evidence type="ECO:0000256" key="1">
    <source>
        <dbReference type="SAM" id="MobiDB-lite"/>
    </source>
</evidence>
<protein>
    <submittedName>
        <fullName evidence="3">Uncharacterized protein</fullName>
    </submittedName>
</protein>
<keyword evidence="4" id="KW-1185">Reference proteome</keyword>
<name>G8WTE8_STREN</name>
<feature type="compositionally biased region" description="Basic and acidic residues" evidence="1">
    <location>
        <begin position="104"/>
        <end position="113"/>
    </location>
</feature>
<dbReference type="Proteomes" id="UP000007842">
    <property type="component" value="Chromosome"/>
</dbReference>
<evidence type="ECO:0000313" key="4">
    <source>
        <dbReference type="Proteomes" id="UP000007842"/>
    </source>
</evidence>
<reference evidence="4" key="1">
    <citation type="submission" date="2011-12" db="EMBL/GenBank/DDBJ databases">
        <title>Complete genome sequence of Streptomyces cattleya strain DSM 46488.</title>
        <authorList>
            <person name="Ou H.-Y."/>
            <person name="Li P."/>
            <person name="Zhao C."/>
            <person name="O'Hagan D."/>
            <person name="Deng Z."/>
        </authorList>
    </citation>
    <scope>NUCLEOTIDE SEQUENCE [LARGE SCALE GENOMIC DNA]</scope>
    <source>
        <strain evidence="4">ATCC 35852 / DSM 46488 / JCM 4925 / NBRC 14057 / NRRL 8057</strain>
    </source>
</reference>
<feature type="transmembrane region" description="Helical" evidence="2">
    <location>
        <begin position="64"/>
        <end position="82"/>
    </location>
</feature>
<sequence>MVEDMNTTGPRRYLMTLLGLDPTDQRSTTRIRFAVTTMAAFATAVQIIVWLLMGIFRTRLDGPWWLWTPGSALLVNAALLSVDHVRDQWPRAGSSHSLRTGNLRTHDVTRETL</sequence>
<keyword evidence="2" id="KW-0472">Membrane</keyword>
<dbReference type="HOGENOM" id="CLU_2132061_0_0_11"/>
<gene>
    <name evidence="3" type="ordered locus">SCATT_06600</name>
</gene>
<evidence type="ECO:0000313" key="3">
    <source>
        <dbReference type="EMBL" id="AEW93031.1"/>
    </source>
</evidence>
<accession>G8WTE8</accession>
<organism evidence="3 4">
    <name type="scientific">Streptantibioticus cattleyicolor (strain ATCC 35852 / DSM 46488 / JCM 4925 / NBRC 14057 / NRRL 8057)</name>
    <name type="common">Streptomyces cattleya</name>
    <dbReference type="NCBI Taxonomy" id="1003195"/>
    <lineage>
        <taxon>Bacteria</taxon>
        <taxon>Bacillati</taxon>
        <taxon>Actinomycetota</taxon>
        <taxon>Actinomycetes</taxon>
        <taxon>Kitasatosporales</taxon>
        <taxon>Streptomycetaceae</taxon>
        <taxon>Streptantibioticus</taxon>
    </lineage>
</organism>
<dbReference type="KEGG" id="scy:SCATT_06600"/>